<dbReference type="Proteomes" id="UP000231912">
    <property type="component" value="Unassembled WGS sequence"/>
</dbReference>
<dbReference type="PANTHER" id="PTHR34547:SF1">
    <property type="entry name" value="YACP-LIKE NYN DOMAIN PROTEIN"/>
    <property type="match status" value="1"/>
</dbReference>
<dbReference type="Pfam" id="PF05991">
    <property type="entry name" value="NYN_YacP"/>
    <property type="match status" value="1"/>
</dbReference>
<proteinExistence type="predicted"/>
<dbReference type="AlphaFoldDB" id="A0A2M9ZDP8"/>
<reference evidence="2 3" key="1">
    <citation type="submission" date="2017-07" db="EMBL/GenBank/DDBJ databases">
        <title>Leptospira spp. isolated from tropical soils.</title>
        <authorList>
            <person name="Thibeaux R."/>
            <person name="Iraola G."/>
            <person name="Ferres I."/>
            <person name="Bierque E."/>
            <person name="Girault D."/>
            <person name="Soupe-Gilbert M.-E."/>
            <person name="Picardeau M."/>
            <person name="Goarant C."/>
        </authorList>
    </citation>
    <scope>NUCLEOTIDE SEQUENCE [LARGE SCALE GENOMIC DNA]</scope>
    <source>
        <strain evidence="2 3">FH2-C-A2</strain>
    </source>
</reference>
<sequence length="163" mass="19139">MHLVIDGFNLIYKFPELEEFMYSNRLRDARVGLLRILESYSKKIKSPKIHVFFDGKKEKGNDTRKDAYGDLQVYFSLDEKADELIKEYIKFSPRPADLFVVTSDQEILIFAKRLGAKTILSEEFAEKVEKAFSEKPKIEEKDSKEKLSPSELLYWKELFKKGK</sequence>
<accession>A0A2M9ZDP8</accession>
<dbReference type="PANTHER" id="PTHR34547">
    <property type="entry name" value="YACP-LIKE NYN DOMAIN PROTEIN"/>
    <property type="match status" value="1"/>
</dbReference>
<organism evidence="2 3">
    <name type="scientific">Leptospira wolffii</name>
    <dbReference type="NCBI Taxonomy" id="409998"/>
    <lineage>
        <taxon>Bacteria</taxon>
        <taxon>Pseudomonadati</taxon>
        <taxon>Spirochaetota</taxon>
        <taxon>Spirochaetia</taxon>
        <taxon>Leptospirales</taxon>
        <taxon>Leptospiraceae</taxon>
        <taxon>Leptospira</taxon>
    </lineage>
</organism>
<dbReference type="EMBL" id="NPDT01000002">
    <property type="protein sequence ID" value="PJZ66482.1"/>
    <property type="molecule type" value="Genomic_DNA"/>
</dbReference>
<reference evidence="1 4" key="2">
    <citation type="submission" date="2024-09" db="EMBL/GenBank/DDBJ databases">
        <title>Taxonomic and Genotyping Characterization of Leptospira Strains isolated from Multiple Sources in Colombia highlights the importance of intermediate species.</title>
        <authorList>
            <person name="Torres Higuera L."/>
            <person name="Rojas Tapias D."/>
            <person name="Jimenez Velasquez S."/>
            <person name="Renjifo Ibanez C."/>
        </authorList>
    </citation>
    <scope>NUCLEOTIDE SEQUENCE [LARGE SCALE GENOMIC DNA]</scope>
    <source>
        <strain evidence="1 4">Lep080</strain>
    </source>
</reference>
<evidence type="ECO:0000313" key="4">
    <source>
        <dbReference type="Proteomes" id="UP001580391"/>
    </source>
</evidence>
<comment type="caution">
    <text evidence="2">The sequence shown here is derived from an EMBL/GenBank/DDBJ whole genome shotgun (WGS) entry which is preliminary data.</text>
</comment>
<protein>
    <submittedName>
        <fullName evidence="1">NYN domain-containing protein</fullName>
    </submittedName>
    <submittedName>
        <fullName evidence="2">RNA-binding protein</fullName>
    </submittedName>
</protein>
<gene>
    <name evidence="1" type="ORF">ACE5IX_04980</name>
    <name evidence="2" type="ORF">CH371_09510</name>
</gene>
<evidence type="ECO:0000313" key="1">
    <source>
        <dbReference type="EMBL" id="MFB5735849.1"/>
    </source>
</evidence>
<dbReference type="RefSeq" id="WP_040507613.1">
    <property type="nucleotide sequence ID" value="NZ_JBHILI010000002.1"/>
</dbReference>
<dbReference type="Proteomes" id="UP001580391">
    <property type="component" value="Unassembled WGS sequence"/>
</dbReference>
<dbReference type="InterPro" id="IPR010298">
    <property type="entry name" value="YacP-like"/>
</dbReference>
<name>A0A2M9ZDP8_9LEPT</name>
<evidence type="ECO:0000313" key="3">
    <source>
        <dbReference type="Proteomes" id="UP000231912"/>
    </source>
</evidence>
<evidence type="ECO:0000313" key="2">
    <source>
        <dbReference type="EMBL" id="PJZ66482.1"/>
    </source>
</evidence>
<dbReference type="EMBL" id="JBHILJ010000002">
    <property type="protein sequence ID" value="MFB5735849.1"/>
    <property type="molecule type" value="Genomic_DNA"/>
</dbReference>
<keyword evidence="4" id="KW-1185">Reference proteome</keyword>